<sequence>MKWVKSIGNFKRWIEYYEEKKRALCTQVTNGIVTKVKNKGLDFSTIITVCYIVDSVTYQISESLKLKSKIIRWGIIPVGQKKYPVIPEISEGSTVRVNYNLANPAEAFITDNIGIINC</sequence>
<accession>A5N2V5</accession>
<dbReference type="EMBL" id="CP000673">
    <property type="protein sequence ID" value="EDK35451.1"/>
    <property type="molecule type" value="Genomic_DNA"/>
</dbReference>
<name>A5N2V5_CLOK5</name>
<reference evidence="1 2" key="1">
    <citation type="journal article" date="2008" name="Proc. Natl. Acad. Sci. U.S.A.">
        <title>The genome of Clostridium kluyveri, a strict anaerobe with unique metabolic features.</title>
        <authorList>
            <person name="Seedorf H."/>
            <person name="Fricke W.F."/>
            <person name="Veith B."/>
            <person name="Brueggemann H."/>
            <person name="Liesegang H."/>
            <person name="Strittmatter A."/>
            <person name="Miethke M."/>
            <person name="Buckel W."/>
            <person name="Hinderberger J."/>
            <person name="Li F."/>
            <person name="Hagemeier C."/>
            <person name="Thauer R.K."/>
            <person name="Gottschalk G."/>
        </authorList>
    </citation>
    <scope>NUCLEOTIDE SEQUENCE [LARGE SCALE GENOMIC DNA]</scope>
    <source>
        <strain evidence="2">ATCC 8527 / DSM 555 / NCIMB 10680</strain>
    </source>
</reference>
<dbReference type="Proteomes" id="UP000002411">
    <property type="component" value="Chromosome"/>
</dbReference>
<dbReference type="KEGG" id="ckl:CKL_3449"/>
<dbReference type="AlphaFoldDB" id="A5N2V5"/>
<keyword evidence="2" id="KW-1185">Reference proteome</keyword>
<evidence type="ECO:0000313" key="1">
    <source>
        <dbReference type="EMBL" id="EDK35451.1"/>
    </source>
</evidence>
<gene>
    <name evidence="1" type="ordered locus">CKL_3449</name>
</gene>
<organism evidence="1 2">
    <name type="scientific">Clostridium kluyveri (strain ATCC 8527 / DSM 555 / NBRC 12016 / NCIMB 10680 / K1)</name>
    <dbReference type="NCBI Taxonomy" id="431943"/>
    <lineage>
        <taxon>Bacteria</taxon>
        <taxon>Bacillati</taxon>
        <taxon>Bacillota</taxon>
        <taxon>Clostridia</taxon>
        <taxon>Eubacteriales</taxon>
        <taxon>Clostridiaceae</taxon>
        <taxon>Clostridium</taxon>
    </lineage>
</organism>
<dbReference type="HOGENOM" id="CLU_2069009_0_0_9"/>
<dbReference type="RefSeq" id="WP_012103780.1">
    <property type="nucleotide sequence ID" value="NC_009706.1"/>
</dbReference>
<evidence type="ECO:0000313" key="2">
    <source>
        <dbReference type="Proteomes" id="UP000002411"/>
    </source>
</evidence>
<proteinExistence type="predicted"/>
<protein>
    <submittedName>
        <fullName evidence="1">Uncharacterized protein</fullName>
    </submittedName>
</protein>